<evidence type="ECO:0000313" key="3">
    <source>
        <dbReference type="RefSeq" id="XP_056866401.1"/>
    </source>
</evidence>
<reference evidence="3" key="2">
    <citation type="submission" date="2025-08" db="UniProtKB">
        <authorList>
            <consortium name="RefSeq"/>
        </authorList>
    </citation>
    <scope>IDENTIFICATION</scope>
    <source>
        <tissue evidence="3">Leaf</tissue>
    </source>
</reference>
<dbReference type="Gene3D" id="1.20.1280.50">
    <property type="match status" value="1"/>
</dbReference>
<gene>
    <name evidence="3" type="primary">LOC108861802</name>
</gene>
<dbReference type="PROSITE" id="PS50181">
    <property type="entry name" value="FBOX"/>
    <property type="match status" value="1"/>
</dbReference>
<dbReference type="GeneID" id="108861802"/>
<reference evidence="2" key="1">
    <citation type="journal article" date="2019" name="Database">
        <title>The radish genome database (RadishGD): an integrated information resource for radish genomics.</title>
        <authorList>
            <person name="Yu H.J."/>
            <person name="Baek S."/>
            <person name="Lee Y.J."/>
            <person name="Cho A."/>
            <person name="Mun J.H."/>
        </authorList>
    </citation>
    <scope>NUCLEOTIDE SEQUENCE [LARGE SCALE GENOMIC DNA]</scope>
    <source>
        <strain evidence="2">cv. WK10039</strain>
    </source>
</reference>
<dbReference type="InterPro" id="IPR001810">
    <property type="entry name" value="F-box_dom"/>
</dbReference>
<dbReference type="InterPro" id="IPR006527">
    <property type="entry name" value="F-box-assoc_dom_typ1"/>
</dbReference>
<dbReference type="SMART" id="SM00256">
    <property type="entry name" value="FBOX"/>
    <property type="match status" value="1"/>
</dbReference>
<evidence type="ECO:0000259" key="1">
    <source>
        <dbReference type="PROSITE" id="PS50181"/>
    </source>
</evidence>
<protein>
    <submittedName>
        <fullName evidence="3">F-box protein At4g10190</fullName>
    </submittedName>
</protein>
<accession>A0A9W3DR55</accession>
<dbReference type="PANTHER" id="PTHR31672">
    <property type="entry name" value="BNACNNG10540D PROTEIN"/>
    <property type="match status" value="1"/>
</dbReference>
<dbReference type="InterPro" id="IPR050796">
    <property type="entry name" value="SCF_F-box_component"/>
</dbReference>
<dbReference type="PANTHER" id="PTHR31672:SF13">
    <property type="entry name" value="F-BOX PROTEIN CPR30-LIKE"/>
    <property type="match status" value="1"/>
</dbReference>
<dbReference type="InterPro" id="IPR011043">
    <property type="entry name" value="Gal_Oxase/kelch_b-propeller"/>
</dbReference>
<dbReference type="NCBIfam" id="TIGR01640">
    <property type="entry name" value="F_box_assoc_1"/>
    <property type="match status" value="1"/>
</dbReference>
<dbReference type="Proteomes" id="UP000504610">
    <property type="component" value="Chromosome 5"/>
</dbReference>
<dbReference type="Pfam" id="PF00646">
    <property type="entry name" value="F-box"/>
    <property type="match status" value="1"/>
</dbReference>
<dbReference type="InterPro" id="IPR017451">
    <property type="entry name" value="F-box-assoc_interact_dom"/>
</dbReference>
<dbReference type="CDD" id="cd22157">
    <property type="entry name" value="F-box_AtFBW1-like"/>
    <property type="match status" value="1"/>
</dbReference>
<dbReference type="Pfam" id="PF07734">
    <property type="entry name" value="FBA_1"/>
    <property type="match status" value="1"/>
</dbReference>
<keyword evidence="2" id="KW-1185">Reference proteome</keyword>
<feature type="domain" description="F-box" evidence="1">
    <location>
        <begin position="8"/>
        <end position="60"/>
    </location>
</feature>
<organism evidence="2 3">
    <name type="scientific">Raphanus sativus</name>
    <name type="common">Radish</name>
    <name type="synonym">Raphanus raphanistrum var. sativus</name>
    <dbReference type="NCBI Taxonomy" id="3726"/>
    <lineage>
        <taxon>Eukaryota</taxon>
        <taxon>Viridiplantae</taxon>
        <taxon>Streptophyta</taxon>
        <taxon>Embryophyta</taxon>
        <taxon>Tracheophyta</taxon>
        <taxon>Spermatophyta</taxon>
        <taxon>Magnoliopsida</taxon>
        <taxon>eudicotyledons</taxon>
        <taxon>Gunneridae</taxon>
        <taxon>Pentapetalae</taxon>
        <taxon>rosids</taxon>
        <taxon>malvids</taxon>
        <taxon>Brassicales</taxon>
        <taxon>Brassicaceae</taxon>
        <taxon>Brassiceae</taxon>
        <taxon>Raphanus</taxon>
    </lineage>
</organism>
<evidence type="ECO:0000313" key="2">
    <source>
        <dbReference type="Proteomes" id="UP000504610"/>
    </source>
</evidence>
<sequence length="395" mass="45147">MTEKVKNKRNTIYLPEDLLVEILSRFPEASLARFQSTSKGWNALIKRDRRLAKNSLFVMVIYGEVYLVRLNLHGIHNNNVEKVISQFSINDPLSSSSLKEVLIRHVFHCDGLLLCTTAENTLVVWNPCSGETSRIIKSSLDFRYSSNAYALGKSSCNNKYKILRVHHHGYGHRPLRLVEYEIYDFTSNSWSVVGETREWFIPRDLRQGTSVDGNTYWLTSTYSPTGMRNAALQCFDYSTERFGRVSLPVNPLSCNIYGLSVTREEKNLCILTSSRDEEVRDIDVWMATKIKGTGDMSWSKLLTVKRIHSQQFIGFRAGMSFSVDREAKVLLHPTKYSNSSNCLHIVGENYKHIKVDLHDVRSNCSILVKYYPTLVQIQQGSFGSGTWKAPITEFS</sequence>
<dbReference type="KEGG" id="rsz:108861802"/>
<dbReference type="AlphaFoldDB" id="A0A9W3DR55"/>
<dbReference type="OrthoDB" id="1100880at2759"/>
<dbReference type="RefSeq" id="XP_056866401.1">
    <property type="nucleotide sequence ID" value="XM_057010421.1"/>
</dbReference>
<name>A0A9W3DR55_RAPSA</name>
<proteinExistence type="predicted"/>
<dbReference type="SUPFAM" id="SSF81383">
    <property type="entry name" value="F-box domain"/>
    <property type="match status" value="1"/>
</dbReference>
<dbReference type="InterPro" id="IPR036047">
    <property type="entry name" value="F-box-like_dom_sf"/>
</dbReference>
<dbReference type="SUPFAM" id="SSF50965">
    <property type="entry name" value="Galactose oxidase, central domain"/>
    <property type="match status" value="1"/>
</dbReference>